<dbReference type="RefSeq" id="WP_169528054.1">
    <property type="nucleotide sequence ID" value="NZ_JAAMPU010000107.1"/>
</dbReference>
<comment type="caution">
    <text evidence="1">The sequence shown here is derived from an EMBL/GenBank/DDBJ whole genome shotgun (WGS) entry which is preliminary data.</text>
</comment>
<sequence length="159" mass="18250">MKVIVYLVTIILVIGCKPDSAMPDDFSFRITHGKQVYDSKSGMLSRKYIKSHTKSVRIELSESQKQAVFDYYRKIGFLSFPVSFECDPKKQAYDPGQRELEIEIVANGINKASKSENQCACKLEAKKERQLVNLGNYIFNILVKSEEYKKLPPTDYTHL</sequence>
<reference evidence="1" key="1">
    <citation type="submission" date="2020-02" db="EMBL/GenBank/DDBJ databases">
        <title>Flavobacterium sp. genome.</title>
        <authorList>
            <person name="Jung H.S."/>
            <person name="Baek J.H."/>
            <person name="Jeon C.O."/>
        </authorList>
    </citation>
    <scope>NUCLEOTIDE SEQUENCE</scope>
    <source>
        <strain evidence="1">SE-s28</strain>
    </source>
</reference>
<keyword evidence="2" id="KW-1185">Reference proteome</keyword>
<accession>A0A972JIF1</accession>
<organism evidence="1 2">
    <name type="scientific">Flavobacterium silvaticum</name>
    <dbReference type="NCBI Taxonomy" id="1852020"/>
    <lineage>
        <taxon>Bacteria</taxon>
        <taxon>Pseudomonadati</taxon>
        <taxon>Bacteroidota</taxon>
        <taxon>Flavobacteriia</taxon>
        <taxon>Flavobacteriales</taxon>
        <taxon>Flavobacteriaceae</taxon>
        <taxon>Flavobacterium</taxon>
    </lineage>
</organism>
<evidence type="ECO:0000313" key="1">
    <source>
        <dbReference type="EMBL" id="NMH28950.1"/>
    </source>
</evidence>
<dbReference type="AlphaFoldDB" id="A0A972JIF1"/>
<evidence type="ECO:0008006" key="3">
    <source>
        <dbReference type="Google" id="ProtNLM"/>
    </source>
</evidence>
<evidence type="ECO:0000313" key="2">
    <source>
        <dbReference type="Proteomes" id="UP000712080"/>
    </source>
</evidence>
<name>A0A972JIF1_9FLAO</name>
<dbReference type="PROSITE" id="PS51257">
    <property type="entry name" value="PROKAR_LIPOPROTEIN"/>
    <property type="match status" value="1"/>
</dbReference>
<dbReference type="Proteomes" id="UP000712080">
    <property type="component" value="Unassembled WGS sequence"/>
</dbReference>
<proteinExistence type="predicted"/>
<gene>
    <name evidence="1" type="ORF">G6047_12975</name>
</gene>
<protein>
    <recommendedName>
        <fullName evidence="3">Lipoprotein</fullName>
    </recommendedName>
</protein>
<dbReference type="EMBL" id="JAAMPU010000107">
    <property type="protein sequence ID" value="NMH28950.1"/>
    <property type="molecule type" value="Genomic_DNA"/>
</dbReference>